<feature type="compositionally biased region" description="Basic and acidic residues" evidence="1">
    <location>
        <begin position="1129"/>
        <end position="1142"/>
    </location>
</feature>
<feature type="region of interest" description="Disordered" evidence="1">
    <location>
        <begin position="627"/>
        <end position="651"/>
    </location>
</feature>
<feature type="compositionally biased region" description="Polar residues" evidence="1">
    <location>
        <begin position="1532"/>
        <end position="1545"/>
    </location>
</feature>
<feature type="compositionally biased region" description="Polar residues" evidence="1">
    <location>
        <begin position="1657"/>
        <end position="1674"/>
    </location>
</feature>
<proteinExistence type="evidence at transcript level"/>
<feature type="compositionally biased region" description="Low complexity" evidence="1">
    <location>
        <begin position="1062"/>
        <end position="1096"/>
    </location>
</feature>
<name>W4VR41_9DIPT</name>
<dbReference type="PANTHER" id="PTHR40240">
    <property type="entry name" value="PLEXUS, ISOFORM A"/>
    <property type="match status" value="1"/>
</dbReference>
<feature type="region of interest" description="Disordered" evidence="1">
    <location>
        <begin position="367"/>
        <end position="401"/>
    </location>
</feature>
<feature type="region of interest" description="Disordered" evidence="1">
    <location>
        <begin position="731"/>
        <end position="760"/>
    </location>
</feature>
<dbReference type="PANTHER" id="PTHR40240:SF1">
    <property type="entry name" value="PLEXUS, ISOFORM A"/>
    <property type="match status" value="1"/>
</dbReference>
<feature type="compositionally biased region" description="Low complexity" evidence="1">
    <location>
        <begin position="1750"/>
        <end position="1776"/>
    </location>
</feature>
<feature type="compositionally biased region" description="Polar residues" evidence="1">
    <location>
        <begin position="216"/>
        <end position="231"/>
    </location>
</feature>
<evidence type="ECO:0000256" key="1">
    <source>
        <dbReference type="SAM" id="MobiDB-lite"/>
    </source>
</evidence>
<feature type="compositionally biased region" description="Low complexity" evidence="1">
    <location>
        <begin position="1854"/>
        <end position="1889"/>
    </location>
</feature>
<feature type="non-terminal residue" evidence="2">
    <location>
        <position position="1"/>
    </location>
</feature>
<sequence>SIPQSEPPSQQQHHPSSLPSGHQSIAGSLNEDSLNICYVCGARGASEKYFMRVRQSPDRPNEPYFPFLESHIPPNGLVPWTPSHSGVRSCYLCYTTMNQQWDIYEREGKPITQRLYWMKRVDGKSYTGAEMSIQGEYAAQVLGLSTEHLATSQQQPHHHQHHPQHQQQSGARSITPQSQIYNRNESPLSHPSRPRSQDQQSQPNHPHYQGVRNESPLRTNSRNESPLNNYPPSKRYTENHINSHNSNSSSNNRPSSRNEKSTTPRPMSRGGNENATTPQPSPTTTPAPPQQSQPLTTSRTFDGIKSSFAHHKLKIGNFMSATNNPNTNNNNSNSSSNNNNTNNNNNDAKSTSSTSNALRTIDDEGALDLRNSNNSSNNSISTLSTSTTTSTPTGTDILDLSMPDKNATTEVCYVCGDEHRRGSLVELNTVVPKDGKDLEKPYFPIFDETHARPARSRPKDPKGTVQACKPCYQHLFNQWHSFNARGVADQDRLYSLRKRQQTQETRDRATSFVCYTCGTDTPSSQLRLVYCCPNAEREPYFPFINTLKAPTNASPISPQGMVQICSTCNKKNGHLAEGGTIQNIDDRYQSPTNKIHGITGASGVGSSSSDVNNVRFKPYETLSMSGAISRDQKSYKRESRPNTPPHSQGPIENGHGLYPCYICKNHFPPTSMEWLSTSAEHMNSHAMHFPCLKGNNEHGPGRVLSCKNCVQYLATQWETLDAERVPLEHRRYNIPSPTQNSISPGNRPPLGISTPPTTPASTPASTSIYCFVCGLHSDLTLARILYANKEGSRPFFPFLLKHKSHANAEQLRSDCSALVCTFCYHSLLSQWRKYESLNSIGPNEREYNIHDYCCHLCGITSYRKRVRALPVRECPSVINRKYEGALLLENGEYAVVCLDCYESLRQQAAEYDRWGIPIEKREYNWIPPQPLPPDDNSELSITRLSGGDRSDKMSNAVLRQMPNKKTTSPKISDKRESLQSKLGQKRPVTSPAPPVPSPHHHQHVPSSSPHSNHIVTANHLTAAHVQQSVNAANSAANNRSGSFAAALRNLAKQADVKDDDNQNNSSNNNNNNNNSNSNNNSSNMSGDNRNSNSGGSDMRGIPGSSNSNSQQIRNSNSDTQLTNDVRNSMNDRVRSDSRDLNKKHTSSPQPPEKIQRLNAPPSSSIQSELLARSGFQPYRPDERLSHPAGAFPIDAYSPFASIPGLPPSNLFNTAALAYHDAIYLDPRFQMLRASGHPHSHPLYSSLPYPPHLYGMIPGGPGMGLGVPGMSSMHERLKLEEEHRARLREEERQREREAMEREKERELREQREREQREKEQREKEQREREQREKEQREKEARERELQREKEREREAAAARERERLLASHHMLHPSLQRPSFFSMLPTGLGMRPQSSLHSMPPLPSHAHHPLLGLNMGLGLPQVPQSSLSHSSLSQQPPTSIGHPSIPTSMPLSVLGHHPSSISSSYQASMAHIAGLNLSHSTLSGLGHLPPPAHGSLNLSASAIQQPPSSIPSPVSIASNMPNISSPSSSLLSPHQTLNLSNKQHQQIPAPHTAHQPINNSTNSPYYGAPTITSLPPSSTSTSSGSKSMNINNLVSSIIPSSTSATTSTTITGSSTSTNIVSINSNEKQQQQQQQQQSNQLDSFNSIMKGGETNRKSSVDSLNLTNSNKNEINNSKLTKDVELNGNNNTNSATSTGLGGVGGNEDSNNSSTSNSNSKDKLNSNGNHHLNKDSKENLNVNNSSNNNNKKELNIDSSIPSPISLSSSSVVTAPTTPPADSNDAIAIAQQKTESSPAPSSTAITTSTSGTTTTPAASSTTQSNDKLESSITAVTANSTSTTTTSSSSSSSTTIQQQGKSINNKNDNSKNSTTNTSIPTTTTATTPTSGTNNNKNTKTKLNETTTISSTTTTTSTITTTPSINTTSNNNIVAVASDKKNSDFSTKKQSKNISS</sequence>
<dbReference type="EMBL" id="GANO01004832">
    <property type="protein sequence ID" value="JAB55039.1"/>
    <property type="molecule type" value="mRNA"/>
</dbReference>
<feature type="compositionally biased region" description="Polar residues" evidence="1">
    <location>
        <begin position="735"/>
        <end position="744"/>
    </location>
</feature>
<feature type="compositionally biased region" description="Low complexity" evidence="1">
    <location>
        <begin position="1"/>
        <end position="24"/>
    </location>
</feature>
<feature type="compositionally biased region" description="Low complexity" evidence="1">
    <location>
        <begin position="1895"/>
        <end position="1919"/>
    </location>
</feature>
<feature type="region of interest" description="Disordered" evidence="1">
    <location>
        <begin position="1"/>
        <end position="25"/>
    </location>
</feature>
<feature type="compositionally biased region" description="Low complexity" evidence="1">
    <location>
        <begin position="1701"/>
        <end position="1723"/>
    </location>
</feature>
<feature type="compositionally biased region" description="Polar residues" evidence="1">
    <location>
        <begin position="263"/>
        <end position="275"/>
    </location>
</feature>
<feature type="region of interest" description="Disordered" evidence="1">
    <location>
        <begin position="318"/>
        <end position="355"/>
    </location>
</feature>
<feature type="region of interest" description="Disordered" evidence="1">
    <location>
        <begin position="1283"/>
        <end position="1357"/>
    </location>
</feature>
<feature type="region of interest" description="Disordered" evidence="1">
    <location>
        <begin position="1643"/>
        <end position="1919"/>
    </location>
</feature>
<feature type="compositionally biased region" description="Pro residues" evidence="1">
    <location>
        <begin position="279"/>
        <end position="291"/>
    </location>
</feature>
<feature type="compositionally biased region" description="Low complexity" evidence="1">
    <location>
        <begin position="1787"/>
        <end position="1817"/>
    </location>
</feature>
<feature type="compositionally biased region" description="Polar residues" evidence="1">
    <location>
        <begin position="1118"/>
        <end position="1128"/>
    </location>
</feature>
<feature type="region of interest" description="Disordered" evidence="1">
    <location>
        <begin position="149"/>
        <end position="298"/>
    </location>
</feature>
<organism evidence="2">
    <name type="scientific">Corethrella appendiculata</name>
    <dbReference type="NCBI Taxonomy" id="1370023"/>
    <lineage>
        <taxon>Eukaryota</taxon>
        <taxon>Metazoa</taxon>
        <taxon>Ecdysozoa</taxon>
        <taxon>Arthropoda</taxon>
        <taxon>Hexapoda</taxon>
        <taxon>Insecta</taxon>
        <taxon>Pterygota</taxon>
        <taxon>Neoptera</taxon>
        <taxon>Endopterygota</taxon>
        <taxon>Diptera</taxon>
        <taxon>Nematocera</taxon>
        <taxon>Culicoidea</taxon>
        <taxon>Chaoboridae</taxon>
        <taxon>Corethrella</taxon>
    </lineage>
</organism>
<feature type="compositionally biased region" description="Basic and acidic residues" evidence="1">
    <location>
        <begin position="630"/>
        <end position="640"/>
    </location>
</feature>
<feature type="compositionally biased region" description="Low complexity" evidence="1">
    <location>
        <begin position="1832"/>
        <end position="1847"/>
    </location>
</feature>
<protein>
    <submittedName>
        <fullName evidence="2">Putative endocytic adaptor protein intersectin</fullName>
    </submittedName>
</protein>
<accession>W4VR41</accession>
<feature type="compositionally biased region" description="Low complexity" evidence="1">
    <location>
        <begin position="1733"/>
        <end position="1743"/>
    </location>
</feature>
<feature type="compositionally biased region" description="Polar residues" evidence="1">
    <location>
        <begin position="1554"/>
        <end position="1563"/>
    </location>
</feature>
<feature type="region of interest" description="Disordered" evidence="1">
    <location>
        <begin position="1495"/>
        <end position="1585"/>
    </location>
</feature>
<feature type="compositionally biased region" description="Low complexity" evidence="1">
    <location>
        <begin position="1104"/>
        <end position="1117"/>
    </location>
</feature>
<feature type="region of interest" description="Disordered" evidence="1">
    <location>
        <begin position="925"/>
        <end position="1013"/>
    </location>
</feature>
<feature type="compositionally biased region" description="Low complexity" evidence="1">
    <location>
        <begin position="1421"/>
        <end position="1438"/>
    </location>
</feature>
<feature type="region of interest" description="Disordered" evidence="1">
    <location>
        <begin position="1055"/>
        <end position="1166"/>
    </location>
</feature>
<reference evidence="2" key="1">
    <citation type="journal article" date="2014" name="Insect Biochem. Mol. Biol.">
        <title>An insight into the sialome of the frog biting fly, Corethrella appendiculata.</title>
        <authorList>
            <person name="Ribeiro J.M.C."/>
            <person name="Chagas A.C."/>
            <person name="Pham V.M."/>
            <person name="Lounibos L.P."/>
            <person name="Calvo E."/>
        </authorList>
    </citation>
    <scope>NUCLEOTIDE SEQUENCE</scope>
    <source>
        <tissue evidence="2">Salivary glands</tissue>
    </source>
</reference>
<feature type="compositionally biased region" description="Low complexity" evidence="1">
    <location>
        <begin position="239"/>
        <end position="255"/>
    </location>
</feature>
<evidence type="ECO:0000313" key="2">
    <source>
        <dbReference type="EMBL" id="JAB55039.1"/>
    </source>
</evidence>
<feature type="compositionally biased region" description="Low complexity" evidence="1">
    <location>
        <begin position="371"/>
        <end position="395"/>
    </location>
</feature>
<feature type="compositionally biased region" description="Low complexity" evidence="1">
    <location>
        <begin position="320"/>
        <end position="355"/>
    </location>
</feature>
<feature type="compositionally biased region" description="Low complexity" evidence="1">
    <location>
        <begin position="1568"/>
        <end position="1585"/>
    </location>
</feature>
<feature type="compositionally biased region" description="Low complexity" evidence="1">
    <location>
        <begin position="1004"/>
        <end position="1013"/>
    </location>
</feature>
<feature type="region of interest" description="Disordered" evidence="1">
    <location>
        <begin position="1421"/>
        <end position="1446"/>
    </location>
</feature>
<feature type="compositionally biased region" description="Polar residues" evidence="1">
    <location>
        <begin position="169"/>
        <end position="187"/>
    </location>
</feature>
<feature type="compositionally biased region" description="Low complexity" evidence="1">
    <location>
        <begin position="1681"/>
        <end position="1693"/>
    </location>
</feature>
<feature type="compositionally biased region" description="Low complexity" evidence="1">
    <location>
        <begin position="1498"/>
        <end position="1531"/>
    </location>
</feature>